<dbReference type="KEGG" id="ang:An09g05030"/>
<evidence type="ECO:0000313" key="2">
    <source>
        <dbReference type="RefSeq" id="XP_059601429.1"/>
    </source>
</evidence>
<name>A0AAJ8DZK1_ASPNG</name>
<reference evidence="2" key="2">
    <citation type="submission" date="2025-08" db="UniProtKB">
        <authorList>
            <consortium name="RefSeq"/>
        </authorList>
    </citation>
    <scope>IDENTIFICATION</scope>
</reference>
<dbReference type="AlphaFoldDB" id="A0AAJ8DZK1"/>
<feature type="compositionally biased region" description="Polar residues" evidence="1">
    <location>
        <begin position="19"/>
        <end position="35"/>
    </location>
</feature>
<gene>
    <name evidence="2" type="ORF">An09g05030</name>
</gene>
<dbReference type="GeneID" id="84592056"/>
<sequence>MTEQPCTHYSFWFAGPSCGSSSSDVVGASPGQQPGTGKARGNKGPNRRVFLANKPLGRLAGALACCCSRRSQAAACIMQMGDPDASLLQAYRGSNSAVPGLSREWFALYAQHPEDETAFSV</sequence>
<organism evidence="2">
    <name type="scientific">Aspergillus niger</name>
    <dbReference type="NCBI Taxonomy" id="5061"/>
    <lineage>
        <taxon>Eukaryota</taxon>
        <taxon>Fungi</taxon>
        <taxon>Dikarya</taxon>
        <taxon>Ascomycota</taxon>
        <taxon>Pezizomycotina</taxon>
        <taxon>Eurotiomycetes</taxon>
        <taxon>Eurotiomycetidae</taxon>
        <taxon>Eurotiales</taxon>
        <taxon>Aspergillaceae</taxon>
        <taxon>Aspergillus</taxon>
        <taxon>Aspergillus subgen. Circumdati</taxon>
    </lineage>
</organism>
<dbReference type="VEuPathDB" id="FungiDB:An09g05030"/>
<proteinExistence type="predicted"/>
<feature type="region of interest" description="Disordered" evidence="1">
    <location>
        <begin position="19"/>
        <end position="47"/>
    </location>
</feature>
<accession>A0AAJ8DZK1</accession>
<protein>
    <submittedName>
        <fullName evidence="2">Uncharacterized protein</fullName>
    </submittedName>
</protein>
<dbReference type="RefSeq" id="XP_059601429.1">
    <property type="nucleotide sequence ID" value="XM_059749813.1"/>
</dbReference>
<reference evidence="2" key="1">
    <citation type="submission" date="2025-02" db="EMBL/GenBank/DDBJ databases">
        <authorList>
            <consortium name="NCBI Genome Project"/>
        </authorList>
    </citation>
    <scope>NUCLEOTIDE SEQUENCE</scope>
</reference>
<evidence type="ECO:0000256" key="1">
    <source>
        <dbReference type="SAM" id="MobiDB-lite"/>
    </source>
</evidence>